<keyword evidence="6" id="KW-0067">ATP-binding</keyword>
<dbReference type="GO" id="GO:0005524">
    <property type="term" value="F:ATP binding"/>
    <property type="evidence" value="ECO:0007669"/>
    <property type="project" value="UniProtKB-KW"/>
</dbReference>
<evidence type="ECO:0000256" key="1">
    <source>
        <dbReference type="ARBA" id="ARBA00001946"/>
    </source>
</evidence>
<dbReference type="NCBIfam" id="TIGR00147">
    <property type="entry name" value="YegS/Rv2252/BmrU family lipid kinase"/>
    <property type="match status" value="1"/>
</dbReference>
<comment type="caution">
    <text evidence="10">The sequence shown here is derived from an EMBL/GenBank/DDBJ whole genome shotgun (WGS) entry which is preliminary data.</text>
</comment>
<evidence type="ECO:0000259" key="9">
    <source>
        <dbReference type="PROSITE" id="PS50146"/>
    </source>
</evidence>
<dbReference type="Pfam" id="PF00781">
    <property type="entry name" value="DAGK_cat"/>
    <property type="match status" value="1"/>
</dbReference>
<name>A0A0R1RP96_9LACO</name>
<keyword evidence="5 10" id="KW-0418">Kinase</keyword>
<dbReference type="STRING" id="1423747.FC69_GL000351"/>
<evidence type="ECO:0000256" key="2">
    <source>
        <dbReference type="ARBA" id="ARBA00005983"/>
    </source>
</evidence>
<reference evidence="10 11" key="1">
    <citation type="journal article" date="2015" name="Genome Announc.">
        <title>Expanding the biotechnology potential of lactobacilli through comparative genomics of 213 strains and associated genera.</title>
        <authorList>
            <person name="Sun Z."/>
            <person name="Harris H.M."/>
            <person name="McCann A."/>
            <person name="Guo C."/>
            <person name="Argimon S."/>
            <person name="Zhang W."/>
            <person name="Yang X."/>
            <person name="Jeffery I.B."/>
            <person name="Cooney J.C."/>
            <person name="Kagawa T.F."/>
            <person name="Liu W."/>
            <person name="Song Y."/>
            <person name="Salvetti E."/>
            <person name="Wrobel A."/>
            <person name="Rasinkangas P."/>
            <person name="Parkhill J."/>
            <person name="Rea M.C."/>
            <person name="O'Sullivan O."/>
            <person name="Ritari J."/>
            <person name="Douillard F.P."/>
            <person name="Paul Ross R."/>
            <person name="Yang R."/>
            <person name="Briner A.E."/>
            <person name="Felis G.E."/>
            <person name="de Vos W.M."/>
            <person name="Barrangou R."/>
            <person name="Klaenhammer T.R."/>
            <person name="Caufield P.W."/>
            <person name="Cui Y."/>
            <person name="Zhang H."/>
            <person name="O'Toole P.W."/>
        </authorList>
    </citation>
    <scope>NUCLEOTIDE SEQUENCE [LARGE SCALE GENOMIC DNA]</scope>
    <source>
        <strain evidence="10 11">DSM 14340</strain>
    </source>
</reference>
<keyword evidence="7" id="KW-0594">Phospholipid biosynthesis</keyword>
<protein>
    <submittedName>
        <fullName evidence="10">Diacylglycerol kinase catalytic domain protein</fullName>
    </submittedName>
</protein>
<dbReference type="InterPro" id="IPR016064">
    <property type="entry name" value="NAD/diacylglycerol_kinase_sf"/>
</dbReference>
<evidence type="ECO:0000256" key="7">
    <source>
        <dbReference type="ARBA" id="ARBA00023209"/>
    </source>
</evidence>
<dbReference type="PANTHER" id="PTHR12358:SF54">
    <property type="entry name" value="SPHINGOSINE KINASE RELATED PROTEIN"/>
    <property type="match status" value="1"/>
</dbReference>
<dbReference type="SMART" id="SM00046">
    <property type="entry name" value="DAGKc"/>
    <property type="match status" value="1"/>
</dbReference>
<keyword evidence="7" id="KW-0444">Lipid biosynthesis</keyword>
<keyword evidence="3" id="KW-0808">Transferase</keyword>
<dbReference type="Proteomes" id="UP000051264">
    <property type="component" value="Unassembled WGS sequence"/>
</dbReference>
<dbReference type="PANTHER" id="PTHR12358">
    <property type="entry name" value="SPHINGOSINE KINASE"/>
    <property type="match status" value="1"/>
</dbReference>
<dbReference type="SUPFAM" id="SSF111331">
    <property type="entry name" value="NAD kinase/diacylglycerol kinase-like"/>
    <property type="match status" value="1"/>
</dbReference>
<comment type="cofactor">
    <cofactor evidence="1">
        <name>Mg(2+)</name>
        <dbReference type="ChEBI" id="CHEBI:18420"/>
    </cofactor>
</comment>
<evidence type="ECO:0000256" key="8">
    <source>
        <dbReference type="ARBA" id="ARBA00023264"/>
    </source>
</evidence>
<dbReference type="eggNOG" id="COG1597">
    <property type="taxonomic scope" value="Bacteria"/>
</dbReference>
<accession>A0A0R1RP96</accession>
<dbReference type="GO" id="GO:0008654">
    <property type="term" value="P:phospholipid biosynthetic process"/>
    <property type="evidence" value="ECO:0007669"/>
    <property type="project" value="UniProtKB-KW"/>
</dbReference>
<dbReference type="InterPro" id="IPR050187">
    <property type="entry name" value="Lipid_Phosphate_FormReg"/>
</dbReference>
<dbReference type="Gene3D" id="2.60.200.40">
    <property type="match status" value="1"/>
</dbReference>
<proteinExistence type="inferred from homology"/>
<dbReference type="InterPro" id="IPR001206">
    <property type="entry name" value="Diacylglycerol_kinase_cat_dom"/>
</dbReference>
<gene>
    <name evidence="10" type="ORF">FC69_GL000351</name>
</gene>
<dbReference type="InterPro" id="IPR017438">
    <property type="entry name" value="ATP-NAD_kinase_N"/>
</dbReference>
<dbReference type="PATRIC" id="fig|1423747.3.peg.359"/>
<dbReference type="InterPro" id="IPR045540">
    <property type="entry name" value="YegS/DAGK_C"/>
</dbReference>
<evidence type="ECO:0000256" key="3">
    <source>
        <dbReference type="ARBA" id="ARBA00022679"/>
    </source>
</evidence>
<organism evidence="10 11">
    <name type="scientific">Latilactobacillus fuchuensis DSM 14340 = JCM 11249</name>
    <dbReference type="NCBI Taxonomy" id="1423747"/>
    <lineage>
        <taxon>Bacteria</taxon>
        <taxon>Bacillati</taxon>
        <taxon>Bacillota</taxon>
        <taxon>Bacilli</taxon>
        <taxon>Lactobacillales</taxon>
        <taxon>Lactobacillaceae</taxon>
        <taxon>Latilactobacillus</taxon>
    </lineage>
</organism>
<dbReference type="RefSeq" id="WP_025082405.1">
    <property type="nucleotide sequence ID" value="NZ_AZEX01000070.1"/>
</dbReference>
<feature type="domain" description="DAGKc" evidence="9">
    <location>
        <begin position="2"/>
        <end position="138"/>
    </location>
</feature>
<keyword evidence="7" id="KW-0443">Lipid metabolism</keyword>
<dbReference type="Pfam" id="PF19279">
    <property type="entry name" value="YegS_C"/>
    <property type="match status" value="1"/>
</dbReference>
<evidence type="ECO:0000256" key="6">
    <source>
        <dbReference type="ARBA" id="ARBA00022840"/>
    </source>
</evidence>
<evidence type="ECO:0000256" key="4">
    <source>
        <dbReference type="ARBA" id="ARBA00022741"/>
    </source>
</evidence>
<dbReference type="EMBL" id="AZEX01000070">
    <property type="protein sequence ID" value="KRL58481.1"/>
    <property type="molecule type" value="Genomic_DNA"/>
</dbReference>
<dbReference type="GO" id="GO:0016301">
    <property type="term" value="F:kinase activity"/>
    <property type="evidence" value="ECO:0007669"/>
    <property type="project" value="UniProtKB-KW"/>
</dbReference>
<evidence type="ECO:0000256" key="5">
    <source>
        <dbReference type="ARBA" id="ARBA00022777"/>
    </source>
</evidence>
<dbReference type="PROSITE" id="PS50146">
    <property type="entry name" value="DAGK"/>
    <property type="match status" value="1"/>
</dbReference>
<comment type="similarity">
    <text evidence="2">Belongs to the diacylglycerol/lipid kinase family.</text>
</comment>
<dbReference type="AlphaFoldDB" id="A0A0R1RP96"/>
<dbReference type="InterPro" id="IPR005218">
    <property type="entry name" value="Diacylglycerol/lipid_kinase"/>
</dbReference>
<sequence length="321" mass="35651">MATRPDFYIILNKMAGAGQAEQVWPKIESVLNQKQIPFTLHISNYAGHTTQLAFQFAKFKHTDQILMVIGGDGSLNQAINGLKKANNTTIPIAYLPCGSGNDFARGIGLSRDPLTALNQVLGTTEAQLIDLGEYHDAIKEEHRYFANNVGIGFDAAVVSMTNHSNSKIMLNKYHLGSLAYVSSLVKAFIHQDDFETTITIDGQTETFKHTFLATTTNHPYFGGGVPIMPAAVVNDQLLDLVLIEKINSLAFCFLFLMMLFGKHTRFKAVHHYQASQINIQTKTLEFGQMDGEELGSRTFNAQFNVSQQLFWLSDLSPKNKV</sequence>
<evidence type="ECO:0000313" key="10">
    <source>
        <dbReference type="EMBL" id="KRL58481.1"/>
    </source>
</evidence>
<keyword evidence="4" id="KW-0547">Nucleotide-binding</keyword>
<evidence type="ECO:0000313" key="11">
    <source>
        <dbReference type="Proteomes" id="UP000051264"/>
    </source>
</evidence>
<dbReference type="Gene3D" id="3.40.50.10330">
    <property type="entry name" value="Probable inorganic polyphosphate/atp-NAD kinase, domain 1"/>
    <property type="match status" value="1"/>
</dbReference>
<dbReference type="OrthoDB" id="9786026at2"/>
<keyword evidence="8" id="KW-1208">Phospholipid metabolism</keyword>